<dbReference type="GO" id="GO:0004519">
    <property type="term" value="F:endonuclease activity"/>
    <property type="evidence" value="ECO:0007669"/>
    <property type="project" value="UniProtKB-KW"/>
</dbReference>
<dbReference type="EMBL" id="CP102453">
    <property type="protein sequence ID" value="UUX34468.1"/>
    <property type="molecule type" value="Genomic_DNA"/>
</dbReference>
<dbReference type="SUPFAM" id="SSF57884">
    <property type="entry name" value="Ada DNA repair protein, N-terminal domain (N-Ada 10)"/>
    <property type="match status" value="1"/>
</dbReference>
<dbReference type="InterPro" id="IPR044927">
    <property type="entry name" value="Endonuclea_NS_2"/>
</dbReference>
<feature type="domain" description="Type VII secretion system protein EssD-like" evidence="2">
    <location>
        <begin position="84"/>
        <end position="199"/>
    </location>
</feature>
<protein>
    <submittedName>
        <fullName evidence="3">DNA/RNA non-specific endonuclease</fullName>
    </submittedName>
</protein>
<dbReference type="Gene3D" id="3.40.10.10">
    <property type="entry name" value="DNA Methylphosphotriester Repair Domain"/>
    <property type="match status" value="1"/>
</dbReference>
<evidence type="ECO:0000256" key="1">
    <source>
        <dbReference type="SAM" id="SignalP"/>
    </source>
</evidence>
<sequence length="340" mass="37930">MNIFRKLNLVKIFILISLLFPTVSSVMAQDQVIDSAGFSVTTQLPEKSPVVSEGELYTVINDNIPYFTDKDLTDSDPWIEFSLLDEYRRVGAANAVLTSDLMPTQVRENVSNIQPSGWQQVKYNNQYLYNRSHLIGFQLIGDGNPELNLMTGTREFNADGMIPFENFVAMTIESGLTVRYRVTPFYEAGNVLASGVFMEGFSLEDNGESLEFNIYIPNRQSGIAIDYGTGLSIEGSEITQTVTGNSAYKPTETTLYYSYNRDGSLNADEPTATQSLVSEPQTVEEPPVAATYIVNTNTGKFHYADCSSVNDMAEHNKMPMNDYDQIISMGYVPCKRCNPR</sequence>
<accession>A0ABY5P7V0</accession>
<keyword evidence="3" id="KW-0378">Hydrolase</keyword>
<keyword evidence="3" id="KW-0540">Nuclease</keyword>
<dbReference type="InterPro" id="IPR044929">
    <property type="entry name" value="DNA/RNA_non-sp_Endonuclease_sf"/>
</dbReference>
<keyword evidence="4" id="KW-1185">Reference proteome</keyword>
<feature type="chain" id="PRO_5045386225" evidence="1">
    <location>
        <begin position="29"/>
        <end position="340"/>
    </location>
</feature>
<dbReference type="InterPro" id="IPR035451">
    <property type="entry name" value="Ada-like_dom_sf"/>
</dbReference>
<evidence type="ECO:0000313" key="4">
    <source>
        <dbReference type="Proteomes" id="UP001315967"/>
    </source>
</evidence>
<evidence type="ECO:0000259" key="2">
    <source>
        <dbReference type="Pfam" id="PF13930"/>
    </source>
</evidence>
<dbReference type="Proteomes" id="UP001315967">
    <property type="component" value="Chromosome"/>
</dbReference>
<keyword evidence="1" id="KW-0732">Signal</keyword>
<feature type="signal peptide" evidence="1">
    <location>
        <begin position="1"/>
        <end position="28"/>
    </location>
</feature>
<dbReference type="Gene3D" id="3.40.570.10">
    <property type="entry name" value="Extracellular Endonuclease, subunit A"/>
    <property type="match status" value="1"/>
</dbReference>
<name>A0ABY5P7V0_9LACT</name>
<reference evidence="3 4" key="1">
    <citation type="submission" date="2022-08" db="EMBL/GenBank/DDBJ databases">
        <title>Aerococcaceae sp. nov isolated from spoiled eye mask.</title>
        <authorList>
            <person name="Zhou G."/>
            <person name="Xie X.-B."/>
            <person name="Shi Q.-S."/>
            <person name="Wang Y.-S."/>
            <person name="Wen X."/>
            <person name="Peng H."/>
            <person name="Yang X.-J."/>
            <person name="Tao H.-B."/>
            <person name="Huang X.-M."/>
        </authorList>
    </citation>
    <scope>NUCLEOTIDE SEQUENCE [LARGE SCALE GENOMIC DNA]</scope>
    <source>
        <strain evidence="4">DM20194951</strain>
    </source>
</reference>
<dbReference type="Pfam" id="PF13930">
    <property type="entry name" value="Endonuclea_NS_2"/>
    <property type="match status" value="1"/>
</dbReference>
<proteinExistence type="predicted"/>
<gene>
    <name evidence="3" type="ORF">NRE15_02120</name>
</gene>
<dbReference type="RefSeq" id="WP_313793970.1">
    <property type="nucleotide sequence ID" value="NZ_CP102453.1"/>
</dbReference>
<organism evidence="3 4">
    <name type="scientific">Fundicoccus culcitae</name>
    <dbReference type="NCBI Taxonomy" id="2969821"/>
    <lineage>
        <taxon>Bacteria</taxon>
        <taxon>Bacillati</taxon>
        <taxon>Bacillota</taxon>
        <taxon>Bacilli</taxon>
        <taxon>Lactobacillales</taxon>
        <taxon>Aerococcaceae</taxon>
        <taxon>Fundicoccus</taxon>
    </lineage>
</organism>
<keyword evidence="3" id="KW-0255">Endonuclease</keyword>
<evidence type="ECO:0000313" key="3">
    <source>
        <dbReference type="EMBL" id="UUX34468.1"/>
    </source>
</evidence>